<dbReference type="InterPro" id="IPR045857">
    <property type="entry name" value="O16G_dom_2"/>
</dbReference>
<sequence>MTDQRWWQQTTIYQVYPRSFQDSDGDGIGDLRGVIDRLDYLVDLGVGALWLSPIFSSPQRDFGYDITDYVRLATEYGDDATVRELIDEAHARGLKVIFDLVLNHTSDEHPWFVESRASRDNLKADWYLWRDGRRGPLTWLTGRRRPPNNWRATLDLTTAWQWCEERGQYYLASFLPFQPDLNWRNPDVKAAMFDAARYWLAAGVDGFRLDVFGWIMKDPSFRSNPFRPSFGGGDIVRLWRRDFTENTPDNVALAKELRAVCREFEGAGNGAEGAAGEGGAVGAERVLVGEVFGSPDEVRAYLGDDDGLTLTFAFDFLEYKYSARYFRELIASYEEHFAAPMLAAYVLENHDRSRTVDRVGGDERKARLLATMLLTLRGVPTIYQGQEIGMRNTYLPLKGALDPLGRTFLPWMPEWISKRLGERINRDEVRTPMQWDGSVNAGFSAPDATPWLPLNGDAGERNVAAQAQDADSMLALYRTLLHLRRARPALRAGSLTLLDAPGELIAYERRDDQREGASGDAVLVVLNLGNADATFGAASVGGGELLVGTAAGVTLADGVVTLPAHAAAVVQLA</sequence>
<reference evidence="3 4" key="1">
    <citation type="submission" date="2020-07" db="EMBL/GenBank/DDBJ databases">
        <title>Sequencing the genomes of 1000 actinobacteria strains.</title>
        <authorList>
            <person name="Klenk H.-P."/>
        </authorList>
    </citation>
    <scope>NUCLEOTIDE SEQUENCE [LARGE SCALE GENOMIC DNA]</scope>
    <source>
        <strain evidence="3 4">DSM 19970</strain>
    </source>
</reference>
<dbReference type="PANTHER" id="PTHR10357:SF179">
    <property type="entry name" value="NEUTRAL AND BASIC AMINO ACID TRANSPORT PROTEIN RBAT"/>
    <property type="match status" value="1"/>
</dbReference>
<dbReference type="InterPro" id="IPR013780">
    <property type="entry name" value="Glyco_hydro_b"/>
</dbReference>
<evidence type="ECO:0000256" key="1">
    <source>
        <dbReference type="ARBA" id="ARBA00008061"/>
    </source>
</evidence>
<accession>A0A7Y9Z901</accession>
<dbReference type="InterPro" id="IPR006047">
    <property type="entry name" value="GH13_cat_dom"/>
</dbReference>
<dbReference type="Gene3D" id="2.60.40.1180">
    <property type="entry name" value="Golgi alpha-mannosidase II"/>
    <property type="match status" value="1"/>
</dbReference>
<dbReference type="InterPro" id="IPR017853">
    <property type="entry name" value="GH"/>
</dbReference>
<dbReference type="GO" id="GO:0004556">
    <property type="term" value="F:alpha-amylase activity"/>
    <property type="evidence" value="ECO:0007669"/>
    <property type="project" value="TreeGrafter"/>
</dbReference>
<evidence type="ECO:0000313" key="3">
    <source>
        <dbReference type="EMBL" id="NYI40999.1"/>
    </source>
</evidence>
<dbReference type="RefSeq" id="WP_062075257.1">
    <property type="nucleotide sequence ID" value="NZ_BBRC01000007.1"/>
</dbReference>
<feature type="domain" description="Glycosyl hydrolase family 13 catalytic" evidence="2">
    <location>
        <begin position="14"/>
        <end position="430"/>
    </location>
</feature>
<comment type="caution">
    <text evidence="3">The sequence shown here is derived from an EMBL/GenBank/DDBJ whole genome shotgun (WGS) entry which is preliminary data.</text>
</comment>
<keyword evidence="3" id="KW-0326">Glycosidase</keyword>
<organism evidence="3 4">
    <name type="scientific">Demequina lutea</name>
    <dbReference type="NCBI Taxonomy" id="431489"/>
    <lineage>
        <taxon>Bacteria</taxon>
        <taxon>Bacillati</taxon>
        <taxon>Actinomycetota</taxon>
        <taxon>Actinomycetes</taxon>
        <taxon>Micrococcales</taxon>
        <taxon>Demequinaceae</taxon>
        <taxon>Demequina</taxon>
    </lineage>
</organism>
<dbReference type="EMBL" id="JACBZO010000001">
    <property type="protein sequence ID" value="NYI40999.1"/>
    <property type="molecule type" value="Genomic_DNA"/>
</dbReference>
<dbReference type="GO" id="GO:0009313">
    <property type="term" value="P:oligosaccharide catabolic process"/>
    <property type="evidence" value="ECO:0007669"/>
    <property type="project" value="TreeGrafter"/>
</dbReference>
<dbReference type="SUPFAM" id="SSF51445">
    <property type="entry name" value="(Trans)glycosidases"/>
    <property type="match status" value="1"/>
</dbReference>
<name>A0A7Y9Z901_9MICO</name>
<dbReference type="Gene3D" id="3.90.400.10">
    <property type="entry name" value="Oligo-1,6-glucosidase, Domain 2"/>
    <property type="match status" value="1"/>
</dbReference>
<evidence type="ECO:0000313" key="4">
    <source>
        <dbReference type="Proteomes" id="UP000547973"/>
    </source>
</evidence>
<keyword evidence="4" id="KW-1185">Reference proteome</keyword>
<dbReference type="SMART" id="SM00642">
    <property type="entry name" value="Aamy"/>
    <property type="match status" value="1"/>
</dbReference>
<dbReference type="Proteomes" id="UP000547973">
    <property type="component" value="Unassembled WGS sequence"/>
</dbReference>
<dbReference type="CDD" id="cd11333">
    <property type="entry name" value="AmyAc_SI_OligoGlu_DGase"/>
    <property type="match status" value="1"/>
</dbReference>
<proteinExistence type="inferred from homology"/>
<dbReference type="AlphaFoldDB" id="A0A7Y9Z901"/>
<dbReference type="Gene3D" id="3.20.20.80">
    <property type="entry name" value="Glycosidases"/>
    <property type="match status" value="1"/>
</dbReference>
<dbReference type="Pfam" id="PF00128">
    <property type="entry name" value="Alpha-amylase"/>
    <property type="match status" value="1"/>
</dbReference>
<gene>
    <name evidence="3" type="ORF">BKA03_001118</name>
</gene>
<protein>
    <submittedName>
        <fullName evidence="3">Glycosidase</fullName>
    </submittedName>
</protein>
<dbReference type="PANTHER" id="PTHR10357">
    <property type="entry name" value="ALPHA-AMYLASE FAMILY MEMBER"/>
    <property type="match status" value="1"/>
</dbReference>
<evidence type="ECO:0000259" key="2">
    <source>
        <dbReference type="SMART" id="SM00642"/>
    </source>
</evidence>
<comment type="similarity">
    <text evidence="1">Belongs to the glycosyl hydrolase 13 family.</text>
</comment>
<keyword evidence="3" id="KW-0378">Hydrolase</keyword>
<dbReference type="OrthoDB" id="9043248at2"/>